<evidence type="ECO:0000313" key="1">
    <source>
        <dbReference type="EMBL" id="OUP51070.1"/>
    </source>
</evidence>
<sequence>MPTPVSRTENMTRHMTNEEREARLEAEQSIQRDEVTLTCPKFVSDTTAKKFWNQTIERMEGIELLDDLDSEVLGLYCVQLSRRNELERLRKSAVRAYNKAVKADDKHASDFLDQAASLAKTIATLERQILQYADKLGLTPSGRFRIARRRAENQIADPDEDLFG</sequence>
<proteinExistence type="predicted"/>
<dbReference type="RefSeq" id="WP_087374664.1">
    <property type="nucleotide sequence ID" value="NZ_NFKK01000025.1"/>
</dbReference>
<evidence type="ECO:0000313" key="2">
    <source>
        <dbReference type="Proteomes" id="UP000195897"/>
    </source>
</evidence>
<reference evidence="2" key="1">
    <citation type="submission" date="2017-04" db="EMBL/GenBank/DDBJ databases">
        <title>Function of individual gut microbiota members based on whole genome sequencing of pure cultures obtained from chicken caecum.</title>
        <authorList>
            <person name="Medvecky M."/>
            <person name="Cejkova D."/>
            <person name="Polansky O."/>
            <person name="Karasova D."/>
            <person name="Kubasova T."/>
            <person name="Cizek A."/>
            <person name="Rychlik I."/>
        </authorList>
    </citation>
    <scope>NUCLEOTIDE SEQUENCE [LARGE SCALE GENOMIC DNA]</scope>
    <source>
        <strain evidence="2">An180</strain>
    </source>
</reference>
<dbReference type="AlphaFoldDB" id="A0A1Y4L5E0"/>
<gene>
    <name evidence="1" type="ORF">B5F17_13515</name>
</gene>
<evidence type="ECO:0008006" key="3">
    <source>
        <dbReference type="Google" id="ProtNLM"/>
    </source>
</evidence>
<dbReference type="InterPro" id="IPR006448">
    <property type="entry name" value="Phage_term_ssu_P27"/>
</dbReference>
<dbReference type="Pfam" id="PF05119">
    <property type="entry name" value="Terminase_4"/>
    <property type="match status" value="1"/>
</dbReference>
<dbReference type="EMBL" id="NFKK01000025">
    <property type="protein sequence ID" value="OUP51070.1"/>
    <property type="molecule type" value="Genomic_DNA"/>
</dbReference>
<protein>
    <recommendedName>
        <fullName evidence="3">Terminase</fullName>
    </recommendedName>
</protein>
<organism evidence="1 2">
    <name type="scientific">Butyricicoccus pullicaecorum</name>
    <dbReference type="NCBI Taxonomy" id="501571"/>
    <lineage>
        <taxon>Bacteria</taxon>
        <taxon>Bacillati</taxon>
        <taxon>Bacillota</taxon>
        <taxon>Clostridia</taxon>
        <taxon>Eubacteriales</taxon>
        <taxon>Butyricicoccaceae</taxon>
        <taxon>Butyricicoccus</taxon>
    </lineage>
</organism>
<comment type="caution">
    <text evidence="1">The sequence shown here is derived from an EMBL/GenBank/DDBJ whole genome shotgun (WGS) entry which is preliminary data.</text>
</comment>
<dbReference type="Proteomes" id="UP000195897">
    <property type="component" value="Unassembled WGS sequence"/>
</dbReference>
<accession>A0A1Y4L5E0</accession>
<name>A0A1Y4L5E0_9FIRM</name>